<evidence type="ECO:0000256" key="4">
    <source>
        <dbReference type="ARBA" id="ARBA00023163"/>
    </source>
</evidence>
<dbReference type="Pfam" id="PF00126">
    <property type="entry name" value="HTH_1"/>
    <property type="match status" value="1"/>
</dbReference>
<dbReference type="InterPro" id="IPR005119">
    <property type="entry name" value="LysR_subst-bd"/>
</dbReference>
<dbReference type="InterPro" id="IPR036390">
    <property type="entry name" value="WH_DNA-bd_sf"/>
</dbReference>
<evidence type="ECO:0000256" key="2">
    <source>
        <dbReference type="ARBA" id="ARBA00023015"/>
    </source>
</evidence>
<dbReference type="Pfam" id="PF03466">
    <property type="entry name" value="LysR_substrate"/>
    <property type="match status" value="1"/>
</dbReference>
<dbReference type="GO" id="GO:0032993">
    <property type="term" value="C:protein-DNA complex"/>
    <property type="evidence" value="ECO:0007669"/>
    <property type="project" value="TreeGrafter"/>
</dbReference>
<dbReference type="GO" id="GO:0003700">
    <property type="term" value="F:DNA-binding transcription factor activity"/>
    <property type="evidence" value="ECO:0007669"/>
    <property type="project" value="InterPro"/>
</dbReference>
<dbReference type="RefSeq" id="WP_063426136.1">
    <property type="nucleotide sequence ID" value="NZ_CP050951.1"/>
</dbReference>
<dbReference type="Gene3D" id="1.10.10.10">
    <property type="entry name" value="Winged helix-like DNA-binding domain superfamily/Winged helix DNA-binding domain"/>
    <property type="match status" value="1"/>
</dbReference>
<accession>A0AAP9N035</accession>
<dbReference type="EMBL" id="CP050951">
    <property type="protein sequence ID" value="QJQ10268.1"/>
    <property type="molecule type" value="Genomic_DNA"/>
</dbReference>
<dbReference type="GO" id="GO:0003677">
    <property type="term" value="F:DNA binding"/>
    <property type="evidence" value="ECO:0007669"/>
    <property type="project" value="UniProtKB-KW"/>
</dbReference>
<feature type="domain" description="HTH lysR-type" evidence="5">
    <location>
        <begin position="5"/>
        <end position="62"/>
    </location>
</feature>
<dbReference type="SUPFAM" id="SSF46785">
    <property type="entry name" value="Winged helix' DNA-binding domain"/>
    <property type="match status" value="1"/>
</dbReference>
<evidence type="ECO:0000256" key="3">
    <source>
        <dbReference type="ARBA" id="ARBA00023125"/>
    </source>
</evidence>
<comment type="similarity">
    <text evidence="1">Belongs to the LysR transcriptional regulatory family.</text>
</comment>
<keyword evidence="4" id="KW-0804">Transcription</keyword>
<proteinExistence type="inferred from homology"/>
<dbReference type="PANTHER" id="PTHR30346:SF0">
    <property type="entry name" value="HCA OPERON TRANSCRIPTIONAL ACTIVATOR HCAR"/>
    <property type="match status" value="1"/>
</dbReference>
<evidence type="ECO:0000313" key="6">
    <source>
        <dbReference type="EMBL" id="QJQ10268.1"/>
    </source>
</evidence>
<sequence>MINFRLIRHLWLFLAVAEEQNFGRAAKRLGMSQPPLTEQIKVLEASLRVKLFERTSKGAVLTPAGLAIMPAVRKFAEQLERLELAVHEAVAGQTAVLTIGAINAALVEVLPGLIEQLKMRFPQASVFIREIDSGEAVPSLETGDIDVAFARIEGGYHDPIRSIPLVQDRLAVALSKNHPLANQEAVDLRTLADDVQIMFARGGSPVFFDYIVNCCQQCGFRPKIMHEVRSIGSQISFVSCGQGIALVPYELQRLAPSNVVIRPLMQEFRLVTSALAWNSARHHPLVEALIELVRVHYPVPVESMGG</sequence>
<gene>
    <name evidence="6" type="ORF">A3L25_012905</name>
</gene>
<dbReference type="InterPro" id="IPR000847">
    <property type="entry name" value="LysR_HTH_N"/>
</dbReference>
<keyword evidence="3" id="KW-0238">DNA-binding</keyword>
<dbReference type="PANTHER" id="PTHR30346">
    <property type="entry name" value="TRANSCRIPTIONAL DUAL REGULATOR HCAR-RELATED"/>
    <property type="match status" value="1"/>
</dbReference>
<dbReference type="FunFam" id="1.10.10.10:FF:000001">
    <property type="entry name" value="LysR family transcriptional regulator"/>
    <property type="match status" value="1"/>
</dbReference>
<dbReference type="PRINTS" id="PR00039">
    <property type="entry name" value="HTHLYSR"/>
</dbReference>
<dbReference type="Gene3D" id="3.40.190.10">
    <property type="entry name" value="Periplasmic binding protein-like II"/>
    <property type="match status" value="2"/>
</dbReference>
<dbReference type="SUPFAM" id="SSF53850">
    <property type="entry name" value="Periplasmic binding protein-like II"/>
    <property type="match status" value="1"/>
</dbReference>
<dbReference type="CDD" id="cd08414">
    <property type="entry name" value="PBP2_LTTR_aromatics_like"/>
    <property type="match status" value="1"/>
</dbReference>
<dbReference type="Proteomes" id="UP000076857">
    <property type="component" value="Chromosome"/>
</dbReference>
<name>A0AAP9N035_PSEPU</name>
<evidence type="ECO:0000256" key="1">
    <source>
        <dbReference type="ARBA" id="ARBA00009437"/>
    </source>
</evidence>
<reference evidence="6 7" key="2">
    <citation type="submission" date="2020-04" db="EMBL/GenBank/DDBJ databases">
        <title>Complete genome sequence of Pseudomonas putida strain JQ581.</title>
        <authorList>
            <person name="Mu Y."/>
        </authorList>
    </citation>
    <scope>NUCLEOTIDE SEQUENCE [LARGE SCALE GENOMIC DNA]</scope>
    <source>
        <strain evidence="6 7">JQ581</strain>
    </source>
</reference>
<reference evidence="6 7" key="1">
    <citation type="submission" date="2016-04" db="EMBL/GenBank/DDBJ databases">
        <authorList>
            <person name="Qiu J."/>
        </authorList>
    </citation>
    <scope>NUCLEOTIDE SEQUENCE [LARGE SCALE GENOMIC DNA]</scope>
    <source>
        <strain evidence="6 7">JQ581</strain>
    </source>
</reference>
<organism evidence="6 7">
    <name type="scientific">Pseudomonas putida</name>
    <name type="common">Arthrobacter siderocapsulatus</name>
    <dbReference type="NCBI Taxonomy" id="303"/>
    <lineage>
        <taxon>Bacteria</taxon>
        <taxon>Pseudomonadati</taxon>
        <taxon>Pseudomonadota</taxon>
        <taxon>Gammaproteobacteria</taxon>
        <taxon>Pseudomonadales</taxon>
        <taxon>Pseudomonadaceae</taxon>
        <taxon>Pseudomonas</taxon>
    </lineage>
</organism>
<evidence type="ECO:0000313" key="7">
    <source>
        <dbReference type="Proteomes" id="UP000076857"/>
    </source>
</evidence>
<dbReference type="PROSITE" id="PS50931">
    <property type="entry name" value="HTH_LYSR"/>
    <property type="match status" value="1"/>
</dbReference>
<evidence type="ECO:0000259" key="5">
    <source>
        <dbReference type="PROSITE" id="PS50931"/>
    </source>
</evidence>
<dbReference type="InterPro" id="IPR036388">
    <property type="entry name" value="WH-like_DNA-bd_sf"/>
</dbReference>
<protein>
    <submittedName>
        <fullName evidence="6">LysR family transcriptional regulator</fullName>
    </submittedName>
</protein>
<dbReference type="AlphaFoldDB" id="A0AAP9N035"/>
<keyword evidence="2" id="KW-0805">Transcription regulation</keyword>